<sequence>MATMLPTDKAGARSLADVLPNSLAALRGIPNDLSLPAVESVVVVVVDGLGRSQLQARAGHARFLTSTRSDAIVSVFPSTTAAALATFATGVLPGTHGLVGYRTLDAANDRVVNQLNGWDDRMLPETWQRERTVFEKAGDDGIRTFAIGQAKYAASGFTRAILRGATYVSANTIAERRAAAVRVAREYPGSLTYLYIPELDRASHQYGWESDQWLSVLEAVDAEVSTLASQLPARTGLLVTADHGSVDVPASSHVLFDTAPELIDGVRHVGGEPRCLHLYLEPGATASDRETLARTWEESESQRAWVATREELVASGLLGEVSAEVLPRIGDVIVAARKRIVYYDSRPADQSARKMIGQHGSLTHEERSIPLIRLGAFQR</sequence>
<dbReference type="RefSeq" id="WP_108961941.1">
    <property type="nucleotide sequence ID" value="NZ_QEFB01000001.1"/>
</dbReference>
<dbReference type="InterPro" id="IPR017850">
    <property type="entry name" value="Alkaline_phosphatase_core_sf"/>
</dbReference>
<dbReference type="Pfam" id="PF01663">
    <property type="entry name" value="Phosphodiest"/>
    <property type="match status" value="1"/>
</dbReference>
<dbReference type="Gene3D" id="3.40.720.10">
    <property type="entry name" value="Alkaline Phosphatase, subunit A"/>
    <property type="match status" value="1"/>
</dbReference>
<evidence type="ECO:0000313" key="1">
    <source>
        <dbReference type="EMBL" id="PWC08053.1"/>
    </source>
</evidence>
<proteinExistence type="predicted"/>
<dbReference type="GO" id="GO:0016787">
    <property type="term" value="F:hydrolase activity"/>
    <property type="evidence" value="ECO:0007669"/>
    <property type="project" value="UniProtKB-ARBA"/>
</dbReference>
<name>A0A2U1TGY6_9MICO</name>
<reference evidence="2" key="1">
    <citation type="submission" date="2018-04" db="EMBL/GenBank/DDBJ databases">
        <authorList>
            <person name="Liu S."/>
            <person name="Wang Z."/>
            <person name="Li J."/>
        </authorList>
    </citation>
    <scope>NUCLEOTIDE SEQUENCE [LARGE SCALE GENOMIC DNA]</scope>
    <source>
        <strain evidence="2">622</strain>
    </source>
</reference>
<dbReference type="PANTHER" id="PTHR10151">
    <property type="entry name" value="ECTONUCLEOTIDE PYROPHOSPHATASE/PHOSPHODIESTERASE"/>
    <property type="match status" value="1"/>
</dbReference>
<gene>
    <name evidence="1" type="ORF">DF223_01465</name>
</gene>
<dbReference type="InterPro" id="IPR002591">
    <property type="entry name" value="Phosphodiest/P_Trfase"/>
</dbReference>
<keyword evidence="2" id="KW-1185">Reference proteome</keyword>
<dbReference type="Proteomes" id="UP000244962">
    <property type="component" value="Unassembled WGS sequence"/>
</dbReference>
<dbReference type="EMBL" id="QEFB01000001">
    <property type="protein sequence ID" value="PWC08053.1"/>
    <property type="molecule type" value="Genomic_DNA"/>
</dbReference>
<evidence type="ECO:0000313" key="2">
    <source>
        <dbReference type="Proteomes" id="UP000244962"/>
    </source>
</evidence>
<comment type="caution">
    <text evidence="1">The sequence shown here is derived from an EMBL/GenBank/DDBJ whole genome shotgun (WGS) entry which is preliminary data.</text>
</comment>
<dbReference type="AlphaFoldDB" id="A0A2U1TGY6"/>
<evidence type="ECO:0008006" key="3">
    <source>
        <dbReference type="Google" id="ProtNLM"/>
    </source>
</evidence>
<dbReference type="SUPFAM" id="SSF53649">
    <property type="entry name" value="Alkaline phosphatase-like"/>
    <property type="match status" value="1"/>
</dbReference>
<dbReference type="PANTHER" id="PTHR10151:SF120">
    <property type="entry name" value="BIS(5'-ADENOSYL)-TRIPHOSPHATASE"/>
    <property type="match status" value="1"/>
</dbReference>
<accession>A0A2U1TGY6</accession>
<protein>
    <recommendedName>
        <fullName evidence="3">Alkaline phosphatase family protein</fullName>
    </recommendedName>
</protein>
<organism evidence="1 2">
    <name type="scientific">Mycetocola zhujimingii</name>
    <dbReference type="NCBI Taxonomy" id="2079792"/>
    <lineage>
        <taxon>Bacteria</taxon>
        <taxon>Bacillati</taxon>
        <taxon>Actinomycetota</taxon>
        <taxon>Actinomycetes</taxon>
        <taxon>Micrococcales</taxon>
        <taxon>Microbacteriaceae</taxon>
        <taxon>Mycetocola</taxon>
    </lineage>
</organism>